<keyword evidence="5" id="KW-1185">Reference proteome</keyword>
<dbReference type="Pfam" id="PF04195">
    <property type="entry name" value="Transposase_28"/>
    <property type="match status" value="1"/>
</dbReference>
<accession>A0A371GVP1</accession>
<feature type="transmembrane region" description="Helical" evidence="2">
    <location>
        <begin position="59"/>
        <end position="82"/>
    </location>
</feature>
<feature type="region of interest" description="Disordered" evidence="1">
    <location>
        <begin position="392"/>
        <end position="411"/>
    </location>
</feature>
<dbReference type="EMBL" id="QJKJ01004323">
    <property type="protein sequence ID" value="RDX94611.1"/>
    <property type="molecule type" value="Genomic_DNA"/>
</dbReference>
<sequence>MGTRDASSFITTIISVRIPEERRNSSVSAFGSYALLCCGAHLLSFFFSHSLAHYSLAAYLASTICFAFSFSAALSAPVFVIAPKGDLFEDVPGPSTQGDQSPDEATPGGRFEALRDEPSGSSSSSFNSYPFEIWYRDDTRDSLSDDPYLWVDAEVKKVSTLLNRSSSLLGMARAICQKGPWSIRVSPCRAGEPVSTATPADHKPCFYLYDTLHSKLGVKLPFSHFERAVLQALNVAPTQLHPNGWAYVRAFELLCEDLKKASTLGVFFWFYTVKKAEKVGWTSLCSRPKRKLFQPFLASYKKFKARFFKVTPGDTGPNLLVDRSGRPFFPLSWTHQPAVSISVNLADLESWEREFAKELGELPLLPSAKIIKGVDYYFRSLRELKKRKVALMGEGDQPPATDSAEPSTVAASIDPSAAVASAEPLAAAEPIPLEATTDEASDSTSLVVLNNTAPSPNAEQFEGGSSPRSEKRPFKRTHVEEPHSEDAEVETGSQPVDGFHWDALIAGNPASSTVIGPPVFLGQAVDKGLASARGNKVQQLSVAGTCKTLQQYAAYSLILARAAVKEFGRLESQNRSSEELTQKLQADFLHLSKVCTEKEMKINSYRSATAALEEDLQKTVAKNKDLMSKNFDLDMAVDHANTEVGLLKQRNEDLEASTSDLHAKLALAESSLRQALEDIQARDEIIRSRDQAIQAQVQVIKAHERTAILMGGDIVEQFEARFAKALDQVRFLHPPADLSEADPFKEFMDG</sequence>
<keyword evidence="2" id="KW-0472">Membrane</keyword>
<gene>
    <name evidence="4" type="ORF">CR513_22983</name>
</gene>
<feature type="non-terminal residue" evidence="4">
    <location>
        <position position="1"/>
    </location>
</feature>
<dbReference type="InterPro" id="IPR007321">
    <property type="entry name" value="Transposase_28"/>
</dbReference>
<name>A0A371GVP1_MUCPR</name>
<protein>
    <recommendedName>
        <fullName evidence="3">Transposase (putative) gypsy type domain-containing protein</fullName>
    </recommendedName>
</protein>
<evidence type="ECO:0000259" key="3">
    <source>
        <dbReference type="Pfam" id="PF04195"/>
    </source>
</evidence>
<organism evidence="4 5">
    <name type="scientific">Mucuna pruriens</name>
    <name type="common">Velvet bean</name>
    <name type="synonym">Dolichos pruriens</name>
    <dbReference type="NCBI Taxonomy" id="157652"/>
    <lineage>
        <taxon>Eukaryota</taxon>
        <taxon>Viridiplantae</taxon>
        <taxon>Streptophyta</taxon>
        <taxon>Embryophyta</taxon>
        <taxon>Tracheophyta</taxon>
        <taxon>Spermatophyta</taxon>
        <taxon>Magnoliopsida</taxon>
        <taxon>eudicotyledons</taxon>
        <taxon>Gunneridae</taxon>
        <taxon>Pentapetalae</taxon>
        <taxon>rosids</taxon>
        <taxon>fabids</taxon>
        <taxon>Fabales</taxon>
        <taxon>Fabaceae</taxon>
        <taxon>Papilionoideae</taxon>
        <taxon>50 kb inversion clade</taxon>
        <taxon>NPAAA clade</taxon>
        <taxon>indigoferoid/millettioid clade</taxon>
        <taxon>Phaseoleae</taxon>
        <taxon>Mucuna</taxon>
    </lineage>
</organism>
<feature type="compositionally biased region" description="Basic and acidic residues" evidence="1">
    <location>
        <begin position="468"/>
        <end position="486"/>
    </location>
</feature>
<feature type="region of interest" description="Disordered" evidence="1">
    <location>
        <begin position="91"/>
        <end position="125"/>
    </location>
</feature>
<evidence type="ECO:0000313" key="4">
    <source>
        <dbReference type="EMBL" id="RDX94611.1"/>
    </source>
</evidence>
<dbReference type="AlphaFoldDB" id="A0A371GVP1"/>
<evidence type="ECO:0000313" key="5">
    <source>
        <dbReference type="Proteomes" id="UP000257109"/>
    </source>
</evidence>
<proteinExistence type="predicted"/>
<dbReference type="Proteomes" id="UP000257109">
    <property type="component" value="Unassembled WGS sequence"/>
</dbReference>
<keyword evidence="2" id="KW-1133">Transmembrane helix</keyword>
<evidence type="ECO:0000256" key="2">
    <source>
        <dbReference type="SAM" id="Phobius"/>
    </source>
</evidence>
<reference evidence="4" key="1">
    <citation type="submission" date="2018-05" db="EMBL/GenBank/DDBJ databases">
        <title>Draft genome of Mucuna pruriens seed.</title>
        <authorList>
            <person name="Nnadi N.E."/>
            <person name="Vos R."/>
            <person name="Hasami M.H."/>
            <person name="Devisetty U.K."/>
            <person name="Aguiy J.C."/>
        </authorList>
    </citation>
    <scope>NUCLEOTIDE SEQUENCE [LARGE SCALE GENOMIC DNA]</scope>
    <source>
        <strain evidence="4">JCA_2017</strain>
    </source>
</reference>
<feature type="compositionally biased region" description="Polar residues" evidence="1">
    <location>
        <begin position="449"/>
        <end position="458"/>
    </location>
</feature>
<feature type="transmembrane region" description="Helical" evidence="2">
    <location>
        <begin position="27"/>
        <end position="47"/>
    </location>
</feature>
<feature type="domain" description="Transposase (putative) gypsy type" evidence="3">
    <location>
        <begin position="216"/>
        <end position="274"/>
    </location>
</feature>
<keyword evidence="2" id="KW-0812">Transmembrane</keyword>
<evidence type="ECO:0000256" key="1">
    <source>
        <dbReference type="SAM" id="MobiDB-lite"/>
    </source>
</evidence>
<comment type="caution">
    <text evidence="4">The sequence shown here is derived from an EMBL/GenBank/DDBJ whole genome shotgun (WGS) entry which is preliminary data.</text>
</comment>
<feature type="region of interest" description="Disordered" evidence="1">
    <location>
        <begin position="449"/>
        <end position="495"/>
    </location>
</feature>
<dbReference type="OrthoDB" id="1436780at2759"/>
<dbReference type="PANTHER" id="PTHR31099">
    <property type="entry name" value="OS06G0165300 PROTEIN"/>
    <property type="match status" value="1"/>
</dbReference>
<dbReference type="PANTHER" id="PTHR31099:SF28">
    <property type="entry name" value="F5J5.12"/>
    <property type="match status" value="1"/>
</dbReference>